<dbReference type="InterPro" id="IPR000086">
    <property type="entry name" value="NUDIX_hydrolase_dom"/>
</dbReference>
<proteinExistence type="predicted"/>
<name>A0AA95H8H1_9GAMM</name>
<dbReference type="AlphaFoldDB" id="A0AA95H8H1"/>
<dbReference type="SUPFAM" id="SSF55811">
    <property type="entry name" value="Nudix"/>
    <property type="match status" value="1"/>
</dbReference>
<evidence type="ECO:0000313" key="2">
    <source>
        <dbReference type="EMBL" id="WGZ91423.1"/>
    </source>
</evidence>
<dbReference type="InterPro" id="IPR054105">
    <property type="entry name" value="WHD_NrtR"/>
</dbReference>
<dbReference type="GO" id="GO:0003824">
    <property type="term" value="F:catalytic activity"/>
    <property type="evidence" value="ECO:0007669"/>
    <property type="project" value="UniProtKB-ARBA"/>
</dbReference>
<organism evidence="2">
    <name type="scientific">Candidatus Thiocaldithrix dubininis</name>
    <dbReference type="NCBI Taxonomy" id="3080823"/>
    <lineage>
        <taxon>Bacteria</taxon>
        <taxon>Pseudomonadati</taxon>
        <taxon>Pseudomonadota</taxon>
        <taxon>Gammaproteobacteria</taxon>
        <taxon>Thiotrichales</taxon>
        <taxon>Thiotrichaceae</taxon>
        <taxon>Candidatus Thiocaldithrix</taxon>
    </lineage>
</organism>
<accession>A0AA95H8H1</accession>
<dbReference type="Proteomes" id="UP001300672">
    <property type="component" value="Chromosome"/>
</dbReference>
<dbReference type="Pfam" id="PF21906">
    <property type="entry name" value="WHD_NrtR"/>
    <property type="match status" value="1"/>
</dbReference>
<dbReference type="InterPro" id="IPR036388">
    <property type="entry name" value="WH-like_DNA-bd_sf"/>
</dbReference>
<dbReference type="SUPFAM" id="SSF46785">
    <property type="entry name" value="Winged helix' DNA-binding domain"/>
    <property type="match status" value="1"/>
</dbReference>
<dbReference type="InterPro" id="IPR036390">
    <property type="entry name" value="WH_DNA-bd_sf"/>
</dbReference>
<dbReference type="InterPro" id="IPR015797">
    <property type="entry name" value="NUDIX_hydrolase-like_dom_sf"/>
</dbReference>
<sequence>MSQYPTESAFLANYNARDFAAPLLTVDPVLFTYHEQQLSVLLVKRTQFPDKNLWGLPGGFVDLVQDQDLEATARRKLHEKTGVIPPYLEQLYTVGNAQRDKRGWAVTVAYTALIAYQTCEVHIDTVSDARWFPLNQAQRMALAFDHAAIIDYARERLRQKALYSIVPAYALPETFTLSELQHLHEVLIGKRLQKKSFRRRIEQAELLIDTGLKYSDQAGRPAALYRMKAHAGDFTFVRNLEE</sequence>
<dbReference type="PANTHER" id="PTHR43736:SF4">
    <property type="entry name" value="SLR1690 PROTEIN"/>
    <property type="match status" value="1"/>
</dbReference>
<evidence type="ECO:0000259" key="1">
    <source>
        <dbReference type="PROSITE" id="PS51462"/>
    </source>
</evidence>
<dbReference type="Gene3D" id="3.90.79.10">
    <property type="entry name" value="Nucleoside Triphosphate Pyrophosphohydrolase"/>
    <property type="match status" value="1"/>
</dbReference>
<dbReference type="PROSITE" id="PS51462">
    <property type="entry name" value="NUDIX"/>
    <property type="match status" value="1"/>
</dbReference>
<dbReference type="Gene3D" id="1.10.10.10">
    <property type="entry name" value="Winged helix-like DNA-binding domain superfamily/Winged helix DNA-binding domain"/>
    <property type="match status" value="1"/>
</dbReference>
<reference evidence="2" key="2">
    <citation type="submission" date="2023-04" db="EMBL/GenBank/DDBJ databases">
        <authorList>
            <person name="Beletskiy A.V."/>
            <person name="Mardanov A.V."/>
            <person name="Ravin N.V."/>
        </authorList>
    </citation>
    <scope>NUCLEOTIDE SEQUENCE</scope>
    <source>
        <strain evidence="2">GKL-01</strain>
    </source>
</reference>
<dbReference type="CDD" id="cd18873">
    <property type="entry name" value="NUDIX_NadM_like"/>
    <property type="match status" value="1"/>
</dbReference>
<dbReference type="KEGG" id="tdu:QJT80_02870"/>
<dbReference type="PANTHER" id="PTHR43736">
    <property type="entry name" value="ADP-RIBOSE PYROPHOSPHATASE"/>
    <property type="match status" value="1"/>
</dbReference>
<reference evidence="2" key="1">
    <citation type="journal article" date="2023" name="Int. J. Mol. Sci.">
        <title>Metagenomics Revealed a New Genus 'Candidatus Thiocaldithrix dubininis' gen. nov., sp. nov. and a New Species 'Candidatus Thiothrix putei' sp. nov. in the Family Thiotrichaceae, Some Members of Which Have Traits of Both Na+- and H+-Motive Energetics.</title>
        <authorList>
            <person name="Ravin N.V."/>
            <person name="Muntyan M.S."/>
            <person name="Smolyakov D.D."/>
            <person name="Rudenko T.S."/>
            <person name="Beletsky A.V."/>
            <person name="Mardanov A.V."/>
            <person name="Grabovich M.Y."/>
        </authorList>
    </citation>
    <scope>NUCLEOTIDE SEQUENCE</scope>
    <source>
        <strain evidence="2">GKL-01</strain>
    </source>
</reference>
<feature type="domain" description="Nudix hydrolase" evidence="1">
    <location>
        <begin position="21"/>
        <end position="154"/>
    </location>
</feature>
<dbReference type="EMBL" id="CP124755">
    <property type="protein sequence ID" value="WGZ91423.1"/>
    <property type="molecule type" value="Genomic_DNA"/>
</dbReference>
<gene>
    <name evidence="2" type="ORF">QJT80_02870</name>
</gene>
<protein>
    <submittedName>
        <fullName evidence="2">NUDIX domain-containing protein</fullName>
    </submittedName>
</protein>
<dbReference type="Pfam" id="PF00293">
    <property type="entry name" value="NUDIX"/>
    <property type="match status" value="1"/>
</dbReference>